<keyword evidence="1" id="KW-1133">Transmembrane helix</keyword>
<organism evidence="3 4">
    <name type="scientific">Candidatus Roizmanbacteria bacterium RIFCSPLOWO2_01_FULL_35_13</name>
    <dbReference type="NCBI Taxonomy" id="1802055"/>
    <lineage>
        <taxon>Bacteria</taxon>
        <taxon>Candidatus Roizmaniibacteriota</taxon>
    </lineage>
</organism>
<feature type="transmembrane region" description="Helical" evidence="1">
    <location>
        <begin position="297"/>
        <end position="321"/>
    </location>
</feature>
<feature type="chain" id="PRO_5009529310" description="YibE/F family protein" evidence="2">
    <location>
        <begin position="23"/>
        <end position="368"/>
    </location>
</feature>
<evidence type="ECO:0000313" key="4">
    <source>
        <dbReference type="Proteomes" id="UP000179270"/>
    </source>
</evidence>
<evidence type="ECO:0000256" key="1">
    <source>
        <dbReference type="SAM" id="Phobius"/>
    </source>
</evidence>
<evidence type="ECO:0008006" key="5">
    <source>
        <dbReference type="Google" id="ProtNLM"/>
    </source>
</evidence>
<feature type="transmembrane region" description="Helical" evidence="1">
    <location>
        <begin position="121"/>
        <end position="139"/>
    </location>
</feature>
<dbReference type="STRING" id="1802055.A3A74_08270"/>
<protein>
    <recommendedName>
        <fullName evidence="5">YibE/F family protein</fullName>
    </recommendedName>
</protein>
<keyword evidence="1" id="KW-0812">Transmembrane</keyword>
<evidence type="ECO:0000313" key="3">
    <source>
        <dbReference type="EMBL" id="OGK39056.1"/>
    </source>
</evidence>
<feature type="transmembrane region" description="Helical" evidence="1">
    <location>
        <begin position="341"/>
        <end position="364"/>
    </location>
</feature>
<comment type="caution">
    <text evidence="3">The sequence shown here is derived from an EMBL/GenBank/DDBJ whole genome shotgun (WGS) entry which is preliminary data.</text>
</comment>
<feature type="transmembrane region" description="Helical" evidence="1">
    <location>
        <begin position="200"/>
        <end position="221"/>
    </location>
</feature>
<accession>A0A1F7I6R7</accession>
<sequence>MKKFIYIIVFVLYFLLSSNATAQTQQNFKPSEQKYEAVVTKVLEDKQIEISPDVFQPYQKVEVQITNNKLKGKKIIAELGGLVVTNNNLKTKLGDRVVITHLKKVDGSDQFFVSDFVRKDSLFILGLAFFLAVVVIGKWRGFASFLGLYFSFLILIKFIIPQIVAGANPIVIAILGSFFIITVTLYLAHGFSKKTTAALLGTLISLVITAALAFFFVNFLKLSGLGSEDASFLTMTPGVKINLQGIFLAGIIIGALGVLDDITVSQSACVFELAEANRNLTWRQLYTRGLNIGKDHIASLVNTLVLAYAGASLPLLLLFAISGGEPISALLNREMIAGEIVRTLVGSLGLVSAVPITTAIAASFSKNS</sequence>
<dbReference type="Proteomes" id="UP000179270">
    <property type="component" value="Unassembled WGS sequence"/>
</dbReference>
<keyword evidence="1" id="KW-0472">Membrane</keyword>
<dbReference type="PANTHER" id="PTHR41771:SF1">
    <property type="entry name" value="MEMBRANE PROTEIN"/>
    <property type="match status" value="1"/>
</dbReference>
<name>A0A1F7I6R7_9BACT</name>
<dbReference type="Pfam" id="PF07907">
    <property type="entry name" value="YibE_F"/>
    <property type="match status" value="1"/>
</dbReference>
<reference evidence="3 4" key="1">
    <citation type="journal article" date="2016" name="Nat. Commun.">
        <title>Thousands of microbial genomes shed light on interconnected biogeochemical processes in an aquifer system.</title>
        <authorList>
            <person name="Anantharaman K."/>
            <person name="Brown C.T."/>
            <person name="Hug L.A."/>
            <person name="Sharon I."/>
            <person name="Castelle C.J."/>
            <person name="Probst A.J."/>
            <person name="Thomas B.C."/>
            <person name="Singh A."/>
            <person name="Wilkins M.J."/>
            <person name="Karaoz U."/>
            <person name="Brodie E.L."/>
            <person name="Williams K.H."/>
            <person name="Hubbard S.S."/>
            <person name="Banfield J.F."/>
        </authorList>
    </citation>
    <scope>NUCLEOTIDE SEQUENCE [LARGE SCALE GENOMIC DNA]</scope>
</reference>
<proteinExistence type="predicted"/>
<feature type="transmembrane region" description="Helical" evidence="1">
    <location>
        <begin position="146"/>
        <end position="164"/>
    </location>
</feature>
<gene>
    <name evidence="3" type="ORF">A3A74_08270</name>
</gene>
<feature type="signal peptide" evidence="2">
    <location>
        <begin position="1"/>
        <end position="22"/>
    </location>
</feature>
<keyword evidence="2" id="KW-0732">Signal</keyword>
<dbReference type="PANTHER" id="PTHR41771">
    <property type="entry name" value="MEMBRANE PROTEIN-RELATED"/>
    <property type="match status" value="1"/>
</dbReference>
<dbReference type="InterPro" id="IPR012507">
    <property type="entry name" value="YibE_F"/>
</dbReference>
<feature type="transmembrane region" description="Helical" evidence="1">
    <location>
        <begin position="241"/>
        <end position="259"/>
    </location>
</feature>
<dbReference type="EMBL" id="MGAF01000059">
    <property type="protein sequence ID" value="OGK39056.1"/>
    <property type="molecule type" value="Genomic_DNA"/>
</dbReference>
<evidence type="ECO:0000256" key="2">
    <source>
        <dbReference type="SAM" id="SignalP"/>
    </source>
</evidence>
<dbReference type="AlphaFoldDB" id="A0A1F7I6R7"/>
<feature type="transmembrane region" description="Helical" evidence="1">
    <location>
        <begin position="170"/>
        <end position="188"/>
    </location>
</feature>